<dbReference type="GO" id="GO:0019843">
    <property type="term" value="F:rRNA binding"/>
    <property type="evidence" value="ECO:0007669"/>
    <property type="project" value="UniProtKB-UniRule"/>
</dbReference>
<keyword evidence="5 7" id="KW-0687">Ribonucleoprotein</keyword>
<dbReference type="InterPro" id="IPR020070">
    <property type="entry name" value="Ribosomal_bL9_N"/>
</dbReference>
<feature type="domain" description="Large ribosomal subunit protein bL9 C-terminal" evidence="9">
    <location>
        <begin position="71"/>
        <end position="147"/>
    </location>
</feature>
<evidence type="ECO:0000256" key="7">
    <source>
        <dbReference type="HAMAP-Rule" id="MF_00503"/>
    </source>
</evidence>
<dbReference type="Proteomes" id="UP000317544">
    <property type="component" value="Chromosome"/>
</dbReference>
<dbReference type="EMBL" id="AP019379">
    <property type="protein sequence ID" value="BBI01428.1"/>
    <property type="molecule type" value="Genomic_DNA"/>
</dbReference>
<protein>
    <recommendedName>
        <fullName evidence="6 7">Large ribosomal subunit protein bL9</fullName>
    </recommendedName>
</protein>
<dbReference type="InterPro" id="IPR020069">
    <property type="entry name" value="Ribosomal_bL9_C"/>
</dbReference>
<feature type="domain" description="Ribosomal protein L9" evidence="8">
    <location>
        <begin position="1"/>
        <end position="47"/>
    </location>
</feature>
<dbReference type="GO" id="GO:0003735">
    <property type="term" value="F:structural constituent of ribosome"/>
    <property type="evidence" value="ECO:0007669"/>
    <property type="project" value="InterPro"/>
</dbReference>
<evidence type="ECO:0000313" key="10">
    <source>
        <dbReference type="EMBL" id="BBI01428.1"/>
    </source>
</evidence>
<keyword evidence="4 7" id="KW-0689">Ribosomal protein</keyword>
<reference evidence="10 11" key="1">
    <citation type="journal article" date="2019" name="Proc. Natl. Acad. Sci. U.S.A.">
        <title>Exaggeration and cooption of innate immunity for social defense.</title>
        <authorList>
            <person name="Kutsukake M."/>
            <person name="Moriyama M."/>
            <person name="Shigenobu S."/>
            <person name="Meng X.-Y."/>
            <person name="Nikoh N."/>
            <person name="Noda C."/>
            <person name="Kobayashi S."/>
            <person name="Fukatsu T."/>
        </authorList>
    </citation>
    <scope>NUCLEOTIDE SEQUENCE [LARGE SCALE GENOMIC DNA]</scope>
    <source>
        <strain evidence="10 11">Nmo</strain>
    </source>
</reference>
<evidence type="ECO:0000256" key="1">
    <source>
        <dbReference type="ARBA" id="ARBA00010605"/>
    </source>
</evidence>
<dbReference type="OrthoDB" id="9788336at2"/>
<dbReference type="SUPFAM" id="SSF55658">
    <property type="entry name" value="L9 N-domain-like"/>
    <property type="match status" value="1"/>
</dbReference>
<dbReference type="HAMAP" id="MF_00503">
    <property type="entry name" value="Ribosomal_bL9"/>
    <property type="match status" value="1"/>
</dbReference>
<dbReference type="GO" id="GO:0005840">
    <property type="term" value="C:ribosome"/>
    <property type="evidence" value="ECO:0007669"/>
    <property type="project" value="UniProtKB-KW"/>
</dbReference>
<dbReference type="RefSeq" id="WP_158345218.1">
    <property type="nucleotide sequence ID" value="NZ_AP019379.1"/>
</dbReference>
<dbReference type="Pfam" id="PF03948">
    <property type="entry name" value="Ribosomal_L9_C"/>
    <property type="match status" value="1"/>
</dbReference>
<accession>A0A455TAR4</accession>
<dbReference type="NCBIfam" id="TIGR00158">
    <property type="entry name" value="L9"/>
    <property type="match status" value="1"/>
</dbReference>
<dbReference type="GO" id="GO:0006412">
    <property type="term" value="P:translation"/>
    <property type="evidence" value="ECO:0007669"/>
    <property type="project" value="UniProtKB-UniRule"/>
</dbReference>
<evidence type="ECO:0000256" key="4">
    <source>
        <dbReference type="ARBA" id="ARBA00022980"/>
    </source>
</evidence>
<dbReference type="Gene3D" id="3.10.430.100">
    <property type="entry name" value="Ribosomal protein L9, C-terminal domain"/>
    <property type="match status" value="1"/>
</dbReference>
<evidence type="ECO:0000259" key="9">
    <source>
        <dbReference type="Pfam" id="PF03948"/>
    </source>
</evidence>
<comment type="similarity">
    <text evidence="1 7">Belongs to the bacterial ribosomal protein bL9 family.</text>
</comment>
<evidence type="ECO:0000256" key="3">
    <source>
        <dbReference type="ARBA" id="ARBA00022884"/>
    </source>
</evidence>
<dbReference type="PANTHER" id="PTHR21368">
    <property type="entry name" value="50S RIBOSOMAL PROTEIN L9"/>
    <property type="match status" value="1"/>
</dbReference>
<dbReference type="InterPro" id="IPR036791">
    <property type="entry name" value="Ribosomal_bL9_C_sf"/>
</dbReference>
<dbReference type="AlphaFoldDB" id="A0A455TAR4"/>
<organism evidence="10 11">
    <name type="scientific">Buchnera aphidicola</name>
    <name type="common">Nipponaphis monzeni</name>
    <dbReference type="NCBI Taxonomy" id="2495405"/>
    <lineage>
        <taxon>Bacteria</taxon>
        <taxon>Pseudomonadati</taxon>
        <taxon>Pseudomonadota</taxon>
        <taxon>Gammaproteobacteria</taxon>
        <taxon>Enterobacterales</taxon>
        <taxon>Erwiniaceae</taxon>
        <taxon>Buchnera</taxon>
    </lineage>
</organism>
<dbReference type="InterPro" id="IPR036935">
    <property type="entry name" value="Ribosomal_bL9_N_sf"/>
</dbReference>
<dbReference type="GO" id="GO:1990904">
    <property type="term" value="C:ribonucleoprotein complex"/>
    <property type="evidence" value="ECO:0007669"/>
    <property type="project" value="UniProtKB-KW"/>
</dbReference>
<evidence type="ECO:0000259" key="8">
    <source>
        <dbReference type="Pfam" id="PF01281"/>
    </source>
</evidence>
<dbReference type="SUPFAM" id="SSF55653">
    <property type="entry name" value="Ribosomal protein L9 C-domain"/>
    <property type="match status" value="1"/>
</dbReference>
<keyword evidence="3 7" id="KW-0694">RNA-binding</keyword>
<gene>
    <name evidence="7 10" type="primary">rplI</name>
    <name evidence="10" type="ORF">BUCNMO_425</name>
</gene>
<dbReference type="InterPro" id="IPR009027">
    <property type="entry name" value="Ribosomal_bL9/RNase_H1_N"/>
</dbReference>
<proteinExistence type="inferred from homology"/>
<evidence type="ECO:0000256" key="5">
    <source>
        <dbReference type="ARBA" id="ARBA00023274"/>
    </source>
</evidence>
<evidence type="ECO:0000313" key="11">
    <source>
        <dbReference type="Proteomes" id="UP000317544"/>
    </source>
</evidence>
<dbReference type="Pfam" id="PF01281">
    <property type="entry name" value="Ribosomal_L9_N"/>
    <property type="match status" value="1"/>
</dbReference>
<dbReference type="Gene3D" id="3.40.5.10">
    <property type="entry name" value="Ribosomal protein L9, N-terminal domain"/>
    <property type="match status" value="1"/>
</dbReference>
<evidence type="ECO:0000256" key="2">
    <source>
        <dbReference type="ARBA" id="ARBA00022730"/>
    </source>
</evidence>
<dbReference type="InterPro" id="IPR000244">
    <property type="entry name" value="Ribosomal_bL9"/>
</dbReference>
<sequence>MKVILMTNMKKLGLEGEIVNVKSGYARNFLIPKEKVILATKNNIKILKVKKYELQLKVEKAILYAKKRIELIVSLGNIKVYSKSGKEGKLFGSINRKDIIKKINLLGCKISKNEINILNGPIRTLGRYKVIFEPYININTTFDVEVIAQK</sequence>
<keyword evidence="11" id="KW-1185">Reference proteome</keyword>
<evidence type="ECO:0000256" key="6">
    <source>
        <dbReference type="ARBA" id="ARBA00035292"/>
    </source>
</evidence>
<comment type="function">
    <text evidence="7">Binds to the 23S rRNA.</text>
</comment>
<name>A0A455TAR4_9GAMM</name>
<dbReference type="InterPro" id="IPR020594">
    <property type="entry name" value="Ribosomal_bL9_bac/chp"/>
</dbReference>
<keyword evidence="2 7" id="KW-0699">rRNA-binding</keyword>